<proteinExistence type="predicted"/>
<gene>
    <name evidence="1" type="ORF">HPB49_004491</name>
</gene>
<name>A0ACB8DUT7_DERSI</name>
<dbReference type="EMBL" id="CM023470">
    <property type="protein sequence ID" value="KAH7978111.1"/>
    <property type="molecule type" value="Genomic_DNA"/>
</dbReference>
<accession>A0ACB8DUT7</accession>
<reference evidence="1" key="1">
    <citation type="submission" date="2020-05" db="EMBL/GenBank/DDBJ databases">
        <title>Large-scale comparative analyses of tick genomes elucidate their genetic diversity and vector capacities.</title>
        <authorList>
            <person name="Jia N."/>
            <person name="Wang J."/>
            <person name="Shi W."/>
            <person name="Du L."/>
            <person name="Sun Y."/>
            <person name="Zhan W."/>
            <person name="Jiang J."/>
            <person name="Wang Q."/>
            <person name="Zhang B."/>
            <person name="Ji P."/>
            <person name="Sakyi L.B."/>
            <person name="Cui X."/>
            <person name="Yuan T."/>
            <person name="Jiang B."/>
            <person name="Yang W."/>
            <person name="Lam T.T.-Y."/>
            <person name="Chang Q."/>
            <person name="Ding S."/>
            <person name="Wang X."/>
            <person name="Zhu J."/>
            <person name="Ruan X."/>
            <person name="Zhao L."/>
            <person name="Wei J."/>
            <person name="Que T."/>
            <person name="Du C."/>
            <person name="Cheng J."/>
            <person name="Dai P."/>
            <person name="Han X."/>
            <person name="Huang E."/>
            <person name="Gao Y."/>
            <person name="Liu J."/>
            <person name="Shao H."/>
            <person name="Ye R."/>
            <person name="Li L."/>
            <person name="Wei W."/>
            <person name="Wang X."/>
            <person name="Wang C."/>
            <person name="Yang T."/>
            <person name="Huo Q."/>
            <person name="Li W."/>
            <person name="Guo W."/>
            <person name="Chen H."/>
            <person name="Zhou L."/>
            <person name="Ni X."/>
            <person name="Tian J."/>
            <person name="Zhou Y."/>
            <person name="Sheng Y."/>
            <person name="Liu T."/>
            <person name="Pan Y."/>
            <person name="Xia L."/>
            <person name="Li J."/>
            <person name="Zhao F."/>
            <person name="Cao W."/>
        </authorList>
    </citation>
    <scope>NUCLEOTIDE SEQUENCE</scope>
    <source>
        <strain evidence="1">Dsil-2018</strain>
    </source>
</reference>
<protein>
    <submittedName>
        <fullName evidence="1">Uncharacterized protein</fullName>
    </submittedName>
</protein>
<dbReference type="Proteomes" id="UP000821865">
    <property type="component" value="Chromosome 1"/>
</dbReference>
<evidence type="ECO:0000313" key="1">
    <source>
        <dbReference type="EMBL" id="KAH7978111.1"/>
    </source>
</evidence>
<sequence>MESGSSLPDYLRPLVVSENVASDDSDDDEDENDYSDDDVWPIFQSGYEPPSQQACNATSPDHTGTEEESLVGSSIAEMPTDLENCLALNRAQRELLESAIGEFAERLEKNRQLQRELPAQLSQRAQRPQKPRVRKNWYHSLVFHHPYFRDINGMSAPRNEDAIAKQANKELDPYLAPSMPWTTDENRMLVDAVKANLLQQSLDSLMDRKQALAERLLKTKDPKQSAELTERIDQLDKQVGITACLWELSRKDNTPGVEL</sequence>
<keyword evidence="2" id="KW-1185">Reference proteome</keyword>
<organism evidence="1 2">
    <name type="scientific">Dermacentor silvarum</name>
    <name type="common">Tick</name>
    <dbReference type="NCBI Taxonomy" id="543639"/>
    <lineage>
        <taxon>Eukaryota</taxon>
        <taxon>Metazoa</taxon>
        <taxon>Ecdysozoa</taxon>
        <taxon>Arthropoda</taxon>
        <taxon>Chelicerata</taxon>
        <taxon>Arachnida</taxon>
        <taxon>Acari</taxon>
        <taxon>Parasitiformes</taxon>
        <taxon>Ixodida</taxon>
        <taxon>Ixodoidea</taxon>
        <taxon>Ixodidae</taxon>
        <taxon>Rhipicephalinae</taxon>
        <taxon>Dermacentor</taxon>
    </lineage>
</organism>
<comment type="caution">
    <text evidence="1">The sequence shown here is derived from an EMBL/GenBank/DDBJ whole genome shotgun (WGS) entry which is preliminary data.</text>
</comment>
<evidence type="ECO:0000313" key="2">
    <source>
        <dbReference type="Proteomes" id="UP000821865"/>
    </source>
</evidence>